<evidence type="ECO:0000313" key="2">
    <source>
        <dbReference type="EMBL" id="PYI24361.1"/>
    </source>
</evidence>
<keyword evidence="3" id="KW-1185">Reference proteome</keyword>
<name>A0A2V5HKS6_ASPV1</name>
<dbReference type="Proteomes" id="UP000249829">
    <property type="component" value="Unassembled WGS sequence"/>
</dbReference>
<dbReference type="AlphaFoldDB" id="A0A2V5HKS6"/>
<feature type="transmembrane region" description="Helical" evidence="1">
    <location>
        <begin position="6"/>
        <end position="25"/>
    </location>
</feature>
<organism evidence="2 3">
    <name type="scientific">Aspergillus violaceofuscus (strain CBS 115571)</name>
    <dbReference type="NCBI Taxonomy" id="1450538"/>
    <lineage>
        <taxon>Eukaryota</taxon>
        <taxon>Fungi</taxon>
        <taxon>Dikarya</taxon>
        <taxon>Ascomycota</taxon>
        <taxon>Pezizomycotina</taxon>
        <taxon>Eurotiomycetes</taxon>
        <taxon>Eurotiomycetidae</taxon>
        <taxon>Eurotiales</taxon>
        <taxon>Aspergillaceae</taxon>
        <taxon>Aspergillus</taxon>
    </lineage>
</organism>
<accession>A0A2V5HKS6</accession>
<keyword evidence="1" id="KW-0472">Membrane</keyword>
<keyword evidence="1" id="KW-0812">Transmembrane</keyword>
<reference evidence="2 3" key="1">
    <citation type="submission" date="2018-02" db="EMBL/GenBank/DDBJ databases">
        <title>The genomes of Aspergillus section Nigri reveals drivers in fungal speciation.</title>
        <authorList>
            <consortium name="DOE Joint Genome Institute"/>
            <person name="Vesth T.C."/>
            <person name="Nybo J."/>
            <person name="Theobald S."/>
            <person name="Brandl J."/>
            <person name="Frisvad J.C."/>
            <person name="Nielsen K.F."/>
            <person name="Lyhne E.K."/>
            <person name="Kogle M.E."/>
            <person name="Kuo A."/>
            <person name="Riley R."/>
            <person name="Clum A."/>
            <person name="Nolan M."/>
            <person name="Lipzen A."/>
            <person name="Salamov A."/>
            <person name="Henrissat B."/>
            <person name="Wiebenga A."/>
            <person name="De vries R.P."/>
            <person name="Grigoriev I.V."/>
            <person name="Mortensen U.H."/>
            <person name="Andersen M.R."/>
            <person name="Baker S.E."/>
        </authorList>
    </citation>
    <scope>NUCLEOTIDE SEQUENCE [LARGE SCALE GENOMIC DNA]</scope>
    <source>
        <strain evidence="2 3">CBS 115571</strain>
    </source>
</reference>
<keyword evidence="1" id="KW-1133">Transmembrane helix</keyword>
<feature type="transmembrane region" description="Helical" evidence="1">
    <location>
        <begin position="126"/>
        <end position="148"/>
    </location>
</feature>
<protein>
    <submittedName>
        <fullName evidence="2">Uncharacterized protein</fullName>
    </submittedName>
</protein>
<sequence>MLDPEDLAILFVSCSVSYCSYYFSTGPLRRWARNTPYGPRLLLIYGSLLVSVASNQLWSNYLTHQRLPLVLQAYHLQQQTVLGNHTSTPLNVTEALTALVDVGMLIGNPELAAWLLNPWSLLVMNILWVNLLISGFFALELALTVIWLSGIHDE</sequence>
<feature type="transmembrane region" description="Helical" evidence="1">
    <location>
        <begin position="37"/>
        <end position="58"/>
    </location>
</feature>
<evidence type="ECO:0000313" key="3">
    <source>
        <dbReference type="Proteomes" id="UP000249829"/>
    </source>
</evidence>
<proteinExistence type="predicted"/>
<dbReference type="EMBL" id="KZ825102">
    <property type="protein sequence ID" value="PYI24361.1"/>
    <property type="molecule type" value="Genomic_DNA"/>
</dbReference>
<gene>
    <name evidence="2" type="ORF">BO99DRAFT_428003</name>
</gene>
<evidence type="ECO:0000256" key="1">
    <source>
        <dbReference type="SAM" id="Phobius"/>
    </source>
</evidence>